<proteinExistence type="predicted"/>
<keyword evidence="2" id="KW-1185">Reference proteome</keyword>
<sequence>IQSSDNVLFKMNKKELEMFSGAFPSADSLVELGKPVELPEDSETLGVLFKFMHCDTHPTLDDVAFDTMMRLAEAAEKYHVYSAIPIYKLNLRQ</sequence>
<organism evidence="1 2">
    <name type="scientific">Rhodocollybia butyracea</name>
    <dbReference type="NCBI Taxonomy" id="206335"/>
    <lineage>
        <taxon>Eukaryota</taxon>
        <taxon>Fungi</taxon>
        <taxon>Dikarya</taxon>
        <taxon>Basidiomycota</taxon>
        <taxon>Agaricomycotina</taxon>
        <taxon>Agaricomycetes</taxon>
        <taxon>Agaricomycetidae</taxon>
        <taxon>Agaricales</taxon>
        <taxon>Marasmiineae</taxon>
        <taxon>Omphalotaceae</taxon>
        <taxon>Rhodocollybia</taxon>
    </lineage>
</organism>
<dbReference type="Proteomes" id="UP000772434">
    <property type="component" value="Unassembled WGS sequence"/>
</dbReference>
<feature type="non-terminal residue" evidence="1">
    <location>
        <position position="1"/>
    </location>
</feature>
<dbReference type="AlphaFoldDB" id="A0A9P5PES6"/>
<dbReference type="OrthoDB" id="3184970at2759"/>
<comment type="caution">
    <text evidence="1">The sequence shown here is derived from an EMBL/GenBank/DDBJ whole genome shotgun (WGS) entry which is preliminary data.</text>
</comment>
<gene>
    <name evidence="1" type="ORF">BDP27DRAFT_1236246</name>
</gene>
<accession>A0A9P5PES6</accession>
<reference evidence="1" key="1">
    <citation type="submission" date="2020-11" db="EMBL/GenBank/DDBJ databases">
        <authorList>
            <consortium name="DOE Joint Genome Institute"/>
            <person name="Ahrendt S."/>
            <person name="Riley R."/>
            <person name="Andreopoulos W."/>
            <person name="Labutti K."/>
            <person name="Pangilinan J."/>
            <person name="Ruiz-Duenas F.J."/>
            <person name="Barrasa J.M."/>
            <person name="Sanchez-Garcia M."/>
            <person name="Camarero S."/>
            <person name="Miyauchi S."/>
            <person name="Serrano A."/>
            <person name="Linde D."/>
            <person name="Babiker R."/>
            <person name="Drula E."/>
            <person name="Ayuso-Fernandez I."/>
            <person name="Pacheco R."/>
            <person name="Padilla G."/>
            <person name="Ferreira P."/>
            <person name="Barriuso J."/>
            <person name="Kellner H."/>
            <person name="Castanera R."/>
            <person name="Alfaro M."/>
            <person name="Ramirez L."/>
            <person name="Pisabarro A.G."/>
            <person name="Kuo A."/>
            <person name="Tritt A."/>
            <person name="Lipzen A."/>
            <person name="He G."/>
            <person name="Yan M."/>
            <person name="Ng V."/>
            <person name="Cullen D."/>
            <person name="Martin F."/>
            <person name="Rosso M.-N."/>
            <person name="Henrissat B."/>
            <person name="Hibbett D."/>
            <person name="Martinez A.T."/>
            <person name="Grigoriev I.V."/>
        </authorList>
    </citation>
    <scope>NUCLEOTIDE SEQUENCE</scope>
    <source>
        <strain evidence="1">AH 40177</strain>
    </source>
</reference>
<evidence type="ECO:0000313" key="2">
    <source>
        <dbReference type="Proteomes" id="UP000772434"/>
    </source>
</evidence>
<name>A0A9P5PES6_9AGAR</name>
<evidence type="ECO:0000313" key="1">
    <source>
        <dbReference type="EMBL" id="KAF9060775.1"/>
    </source>
</evidence>
<evidence type="ECO:0008006" key="3">
    <source>
        <dbReference type="Google" id="ProtNLM"/>
    </source>
</evidence>
<protein>
    <recommendedName>
        <fullName evidence="3">BTB domain-containing protein</fullName>
    </recommendedName>
</protein>
<dbReference type="EMBL" id="JADNRY010000228">
    <property type="protein sequence ID" value="KAF9060775.1"/>
    <property type="molecule type" value="Genomic_DNA"/>
</dbReference>